<gene>
    <name evidence="1" type="ORF">Megvenef_01315</name>
</gene>
<evidence type="ECO:0000313" key="2">
    <source>
        <dbReference type="Proteomes" id="UP001291687"/>
    </source>
</evidence>
<name>A0ABU5NDU9_9RICK</name>
<comment type="caution">
    <text evidence="1">The sequence shown here is derived from an EMBL/GenBank/DDBJ whole genome shotgun (WGS) entry which is preliminary data.</text>
</comment>
<accession>A0ABU5NDU9</accession>
<reference evidence="1 2" key="1">
    <citation type="submission" date="2023-03" db="EMBL/GenBank/DDBJ databases">
        <title>Host association and intracellularity evolved multiple times independently in the Rickettsiales.</title>
        <authorList>
            <person name="Castelli M."/>
            <person name="Nardi T."/>
            <person name="Gammuto L."/>
            <person name="Bellinzona G."/>
            <person name="Sabaneyeva E."/>
            <person name="Potekhin A."/>
            <person name="Serra V."/>
            <person name="Petroni G."/>
            <person name="Sassera D."/>
        </authorList>
    </citation>
    <scope>NUCLEOTIDE SEQUENCE [LARGE SCALE GENOMIC DNA]</scope>
    <source>
        <strain evidence="1 2">Sr 2-6</strain>
    </source>
</reference>
<proteinExistence type="predicted"/>
<sequence length="41" mass="4497">MDNGIELYDFILGPATTVILSLLQDLMIGEDTGPKRHAKPI</sequence>
<dbReference type="EMBL" id="JARJFB010000118">
    <property type="protein sequence ID" value="MEA0971339.1"/>
    <property type="molecule type" value="Genomic_DNA"/>
</dbReference>
<dbReference type="Proteomes" id="UP001291687">
    <property type="component" value="Unassembled WGS sequence"/>
</dbReference>
<evidence type="ECO:0000313" key="1">
    <source>
        <dbReference type="EMBL" id="MEA0971339.1"/>
    </source>
</evidence>
<organism evidence="1 2">
    <name type="scientific">Candidatus Megaera venefica</name>
    <dbReference type="NCBI Taxonomy" id="2055910"/>
    <lineage>
        <taxon>Bacteria</taxon>
        <taxon>Pseudomonadati</taxon>
        <taxon>Pseudomonadota</taxon>
        <taxon>Alphaproteobacteria</taxon>
        <taxon>Rickettsiales</taxon>
        <taxon>Rickettsiaceae</taxon>
        <taxon>Candidatus Megaera</taxon>
    </lineage>
</organism>
<protein>
    <submittedName>
        <fullName evidence="1">Uncharacterized protein</fullName>
    </submittedName>
</protein>
<keyword evidence="2" id="KW-1185">Reference proteome</keyword>